<dbReference type="InterPro" id="IPR029057">
    <property type="entry name" value="PRTase-like"/>
</dbReference>
<accession>D8S0E0</accession>
<dbReference type="Pfam" id="PF09507">
    <property type="entry name" value="CDC27"/>
    <property type="match status" value="1"/>
</dbReference>
<dbReference type="GO" id="GO:0043625">
    <property type="term" value="C:delta DNA polymerase complex"/>
    <property type="evidence" value="ECO:0007669"/>
    <property type="project" value="InterPro"/>
</dbReference>
<feature type="region of interest" description="Disordered" evidence="3">
    <location>
        <begin position="442"/>
        <end position="732"/>
    </location>
</feature>
<proteinExistence type="predicted"/>
<dbReference type="Gene3D" id="3.40.50.2020">
    <property type="match status" value="1"/>
</dbReference>
<name>D8S0E0_SELML</name>
<dbReference type="eggNOG" id="KOG0572">
    <property type="taxonomic scope" value="Eukaryota"/>
</dbReference>
<feature type="compositionally biased region" description="Basic and acidic residues" evidence="3">
    <location>
        <begin position="668"/>
        <end position="679"/>
    </location>
</feature>
<dbReference type="InParanoid" id="D8S0E0"/>
<feature type="compositionally biased region" description="Basic residues" evidence="3">
    <location>
        <begin position="638"/>
        <end position="647"/>
    </location>
</feature>
<dbReference type="GO" id="GO:0005737">
    <property type="term" value="C:cytoplasm"/>
    <property type="evidence" value="ECO:0000318"/>
    <property type="project" value="GO_Central"/>
</dbReference>
<evidence type="ECO:0000256" key="3">
    <source>
        <dbReference type="SAM" id="MobiDB-lite"/>
    </source>
</evidence>
<organism evidence="6">
    <name type="scientific">Selaginella moellendorffii</name>
    <name type="common">Spikemoss</name>
    <dbReference type="NCBI Taxonomy" id="88036"/>
    <lineage>
        <taxon>Eukaryota</taxon>
        <taxon>Viridiplantae</taxon>
        <taxon>Streptophyta</taxon>
        <taxon>Embryophyta</taxon>
        <taxon>Tracheophyta</taxon>
        <taxon>Lycopodiopsida</taxon>
        <taxon>Selaginellales</taxon>
        <taxon>Selaginellaceae</taxon>
        <taxon>Selaginella</taxon>
    </lineage>
</organism>
<feature type="domain" description="Glutamine amidotransferase type-2" evidence="4">
    <location>
        <begin position="1"/>
        <end position="55"/>
    </location>
</feature>
<keyword evidence="1" id="KW-0808">Transferase</keyword>
<gene>
    <name evidence="5" type="ORF">SELMODRAFT_443310</name>
</gene>
<dbReference type="AlphaFoldDB" id="D8S0E0"/>
<dbReference type="GO" id="GO:0006164">
    <property type="term" value="P:purine nucleotide biosynthetic process"/>
    <property type="evidence" value="ECO:0000318"/>
    <property type="project" value="GO_Central"/>
</dbReference>
<dbReference type="Gene3D" id="3.90.1030.20">
    <property type="entry name" value="DNA polymerase delta, p66 (Cdc27) subunit, wHTH domain"/>
    <property type="match status" value="1"/>
</dbReference>
<dbReference type="InterPro" id="IPR000836">
    <property type="entry name" value="PRTase_dom"/>
</dbReference>
<dbReference type="InterPro" id="IPR017932">
    <property type="entry name" value="GATase_2_dom"/>
</dbReference>
<keyword evidence="2" id="KW-0315">Glutamine amidotransferase</keyword>
<dbReference type="PANTHER" id="PTHR11907">
    <property type="entry name" value="AMIDOPHOSPHORIBOSYLTRANSFERASE"/>
    <property type="match status" value="1"/>
</dbReference>
<dbReference type="STRING" id="88036.D8S0E0"/>
<feature type="compositionally biased region" description="Basic and acidic residues" evidence="3">
    <location>
        <begin position="648"/>
        <end position="658"/>
    </location>
</feature>
<dbReference type="Gramene" id="EFJ21910">
    <property type="protein sequence ID" value="EFJ21910"/>
    <property type="gene ID" value="SELMODRAFT_443310"/>
</dbReference>
<dbReference type="KEGG" id="smo:SELMODRAFT_443310"/>
<feature type="compositionally biased region" description="Basic and acidic residues" evidence="3">
    <location>
        <begin position="585"/>
        <end position="595"/>
    </location>
</feature>
<protein>
    <recommendedName>
        <fullName evidence="4">Glutamine amidotransferase type-2 domain-containing protein</fullName>
    </recommendedName>
</protein>
<feature type="compositionally biased region" description="Basic residues" evidence="3">
    <location>
        <begin position="567"/>
        <end position="577"/>
    </location>
</feature>
<dbReference type="CDD" id="cd06223">
    <property type="entry name" value="PRTases_typeI"/>
    <property type="match status" value="1"/>
</dbReference>
<dbReference type="Proteomes" id="UP000001514">
    <property type="component" value="Unassembled WGS sequence"/>
</dbReference>
<feature type="compositionally biased region" description="Polar residues" evidence="3">
    <location>
        <begin position="507"/>
        <end position="539"/>
    </location>
</feature>
<dbReference type="GO" id="GO:0006260">
    <property type="term" value="P:DNA replication"/>
    <property type="evidence" value="ECO:0007669"/>
    <property type="project" value="InterPro"/>
</dbReference>
<dbReference type="HOGENOM" id="CLU_373596_0_0_1"/>
<feature type="compositionally biased region" description="Basic and acidic residues" evidence="3">
    <location>
        <begin position="486"/>
        <end position="505"/>
    </location>
</feature>
<evidence type="ECO:0000313" key="5">
    <source>
        <dbReference type="EMBL" id="EFJ21910.1"/>
    </source>
</evidence>
<evidence type="ECO:0000259" key="4">
    <source>
        <dbReference type="PROSITE" id="PS51278"/>
    </source>
</evidence>
<dbReference type="FunCoup" id="D8S0E0">
    <property type="interactions" value="1646"/>
</dbReference>
<feature type="compositionally biased region" description="Acidic residues" evidence="3">
    <location>
        <begin position="596"/>
        <end position="605"/>
    </location>
</feature>
<dbReference type="InterPro" id="IPR041913">
    <property type="entry name" value="POLD3_sf"/>
</dbReference>
<dbReference type="EMBL" id="GL377597">
    <property type="protein sequence ID" value="EFJ21910.1"/>
    <property type="molecule type" value="Genomic_DNA"/>
</dbReference>
<feature type="compositionally biased region" description="Low complexity" evidence="3">
    <location>
        <begin position="695"/>
        <end position="719"/>
    </location>
</feature>
<feature type="compositionally biased region" description="Basic and acidic residues" evidence="3">
    <location>
        <begin position="611"/>
        <end position="624"/>
    </location>
</feature>
<evidence type="ECO:0000313" key="6">
    <source>
        <dbReference type="Proteomes" id="UP000001514"/>
    </source>
</evidence>
<sequence>MVVAVRDPRGFRSLVMGFREDGTVVFASETCAFNLIHARYEREVEPGEVLVATKSENGRGSVNVERFHELEKAESLKLCLFELFYLSRPESFVFGHSVYLTRYRLGELLAEDFPVDCDFAMAVPDSGMVSLLGYASKLGISIQQALIRSHDSFIQPREVHRKRKVLMKLAPVPEILEGKKVVVVDDSIVRGTTSRIIVEILRSAGAREVHLRIPSPPVIDSCYYGVDTPTKEELLLFKMSQAEACDYIGADSLEFLSLERIKAKIGNGRHFCDACFTGCHIGSRAFVLAPGGMADSSSEAGIIEQLRALVSDLSLMVSYKWLSRKFFISSNVAKRLLYKFVEKYGDGLEVLYSVSGWTQSQPRSYSVKVVKLSQLEGAKALLAEGSSVHIYSIQASVPRDPALVWSPDNVQAEEFFNQPLDAVNCLRDNRFSGVSCSLVKRDHKGTVSSSAPASEKASLPQGLPPKPALMKNETSIAAKASNGETRTVKQENGEGRRDANKRKEGSATAQGSSIANLWGRPSNNSKASPPKNGSPQKQLPGNADACINALEEHENGGSSDDDISNFRRLRRGGQKRRVVLDDEVSEHKEEEAASEEKEEEEEEEVISLISPEKKIEETKHEDKASNSNSRSGDDKRMDPKKKRKVLRTRIDERGREVTEVVWDTEEPESSKIEEIEKVKAPNKTAAPPPPPPASKHPASKASTSKASTKPSSKPGKKAACGPQQGSITSFFKKKMISLETSTSF</sequence>
<dbReference type="Gene3D" id="3.60.20.10">
    <property type="entry name" value="Glutamine Phosphoribosylpyrophosphate, subunit 1, domain 1"/>
    <property type="match status" value="1"/>
</dbReference>
<dbReference type="InterPro" id="IPR019038">
    <property type="entry name" value="POLD3"/>
</dbReference>
<dbReference type="SUPFAM" id="SSF53271">
    <property type="entry name" value="PRTase-like"/>
    <property type="match status" value="1"/>
</dbReference>
<dbReference type="FunFam" id="3.90.1030.20:FF:000002">
    <property type="entry name" value="DNA polymerase delta subunit"/>
    <property type="match status" value="1"/>
</dbReference>
<dbReference type="GO" id="GO:0004044">
    <property type="term" value="F:amidophosphoribosyltransferase activity"/>
    <property type="evidence" value="ECO:0000318"/>
    <property type="project" value="GO_Central"/>
</dbReference>
<reference evidence="5 6" key="1">
    <citation type="journal article" date="2011" name="Science">
        <title>The Selaginella genome identifies genetic changes associated with the evolution of vascular plants.</title>
        <authorList>
            <person name="Banks J.A."/>
            <person name="Nishiyama T."/>
            <person name="Hasebe M."/>
            <person name="Bowman J.L."/>
            <person name="Gribskov M."/>
            <person name="dePamphilis C."/>
            <person name="Albert V.A."/>
            <person name="Aono N."/>
            <person name="Aoyama T."/>
            <person name="Ambrose B.A."/>
            <person name="Ashton N.W."/>
            <person name="Axtell M.J."/>
            <person name="Barker E."/>
            <person name="Barker M.S."/>
            <person name="Bennetzen J.L."/>
            <person name="Bonawitz N.D."/>
            <person name="Chapple C."/>
            <person name="Cheng C."/>
            <person name="Correa L.G."/>
            <person name="Dacre M."/>
            <person name="DeBarry J."/>
            <person name="Dreyer I."/>
            <person name="Elias M."/>
            <person name="Engstrom E.M."/>
            <person name="Estelle M."/>
            <person name="Feng L."/>
            <person name="Finet C."/>
            <person name="Floyd S.K."/>
            <person name="Frommer W.B."/>
            <person name="Fujita T."/>
            <person name="Gramzow L."/>
            <person name="Gutensohn M."/>
            <person name="Harholt J."/>
            <person name="Hattori M."/>
            <person name="Heyl A."/>
            <person name="Hirai T."/>
            <person name="Hiwatashi Y."/>
            <person name="Ishikawa M."/>
            <person name="Iwata M."/>
            <person name="Karol K.G."/>
            <person name="Koehler B."/>
            <person name="Kolukisaoglu U."/>
            <person name="Kubo M."/>
            <person name="Kurata T."/>
            <person name="Lalonde S."/>
            <person name="Li K."/>
            <person name="Li Y."/>
            <person name="Litt A."/>
            <person name="Lyons E."/>
            <person name="Manning G."/>
            <person name="Maruyama T."/>
            <person name="Michael T.P."/>
            <person name="Mikami K."/>
            <person name="Miyazaki S."/>
            <person name="Morinaga S."/>
            <person name="Murata T."/>
            <person name="Mueller-Roeber B."/>
            <person name="Nelson D.R."/>
            <person name="Obara M."/>
            <person name="Oguri Y."/>
            <person name="Olmstead R.G."/>
            <person name="Onodera N."/>
            <person name="Petersen B.L."/>
            <person name="Pils B."/>
            <person name="Prigge M."/>
            <person name="Rensing S.A."/>
            <person name="Riano-Pachon D.M."/>
            <person name="Roberts A.W."/>
            <person name="Sato Y."/>
            <person name="Scheller H.V."/>
            <person name="Schulz B."/>
            <person name="Schulz C."/>
            <person name="Shakirov E.V."/>
            <person name="Shibagaki N."/>
            <person name="Shinohara N."/>
            <person name="Shippen D.E."/>
            <person name="Soerensen I."/>
            <person name="Sotooka R."/>
            <person name="Sugimoto N."/>
            <person name="Sugita M."/>
            <person name="Sumikawa N."/>
            <person name="Tanurdzic M."/>
            <person name="Theissen G."/>
            <person name="Ulvskov P."/>
            <person name="Wakazuki S."/>
            <person name="Weng J.K."/>
            <person name="Willats W.W."/>
            <person name="Wipf D."/>
            <person name="Wolf P.G."/>
            <person name="Yang L."/>
            <person name="Zimmer A.D."/>
            <person name="Zhu Q."/>
            <person name="Mitros T."/>
            <person name="Hellsten U."/>
            <person name="Loque D."/>
            <person name="Otillar R."/>
            <person name="Salamov A."/>
            <person name="Schmutz J."/>
            <person name="Shapiro H."/>
            <person name="Lindquist E."/>
            <person name="Lucas S."/>
            <person name="Rokhsar D."/>
            <person name="Grigoriev I.V."/>
        </authorList>
    </citation>
    <scope>NUCLEOTIDE SEQUENCE [LARGE SCALE GENOMIC DNA]</scope>
</reference>
<evidence type="ECO:0000256" key="2">
    <source>
        <dbReference type="ARBA" id="ARBA00022962"/>
    </source>
</evidence>
<keyword evidence="6" id="KW-1185">Reference proteome</keyword>
<dbReference type="InterPro" id="IPR029055">
    <property type="entry name" value="Ntn_hydrolases_N"/>
</dbReference>
<dbReference type="SUPFAM" id="SSF56235">
    <property type="entry name" value="N-terminal nucleophile aminohydrolases (Ntn hydrolases)"/>
    <property type="match status" value="1"/>
</dbReference>
<dbReference type="PROSITE" id="PS51278">
    <property type="entry name" value="GATASE_TYPE_2"/>
    <property type="match status" value="1"/>
</dbReference>
<evidence type="ECO:0000256" key="1">
    <source>
        <dbReference type="ARBA" id="ARBA00022679"/>
    </source>
</evidence>